<name>A0ABR2HB16_9EUKA</name>
<proteinExistence type="predicted"/>
<dbReference type="EMBL" id="JAPFFF010000037">
    <property type="protein sequence ID" value="KAK8842747.1"/>
    <property type="molecule type" value="Genomic_DNA"/>
</dbReference>
<gene>
    <name evidence="1" type="ORF">M9Y10_025611</name>
</gene>
<evidence type="ECO:0000313" key="2">
    <source>
        <dbReference type="Proteomes" id="UP001470230"/>
    </source>
</evidence>
<reference evidence="1 2" key="1">
    <citation type="submission" date="2024-04" db="EMBL/GenBank/DDBJ databases">
        <title>Tritrichomonas musculus Genome.</title>
        <authorList>
            <person name="Alves-Ferreira E."/>
            <person name="Grigg M."/>
            <person name="Lorenzi H."/>
            <person name="Galac M."/>
        </authorList>
    </citation>
    <scope>NUCLEOTIDE SEQUENCE [LARGE SCALE GENOMIC DNA]</scope>
    <source>
        <strain evidence="1 2">EAF2021</strain>
    </source>
</reference>
<evidence type="ECO:0000313" key="1">
    <source>
        <dbReference type="EMBL" id="KAK8842747.1"/>
    </source>
</evidence>
<protein>
    <submittedName>
        <fullName evidence="1">Uncharacterized protein</fullName>
    </submittedName>
</protein>
<comment type="caution">
    <text evidence="1">The sequence shown here is derived from an EMBL/GenBank/DDBJ whole genome shotgun (WGS) entry which is preliminary data.</text>
</comment>
<keyword evidence="2" id="KW-1185">Reference proteome</keyword>
<sequence length="97" mass="11550">MCYDRYRYLQQIKDNRIDKLFDIEKTETVESYKLSQNFISVFIPEQENDLVLIIYTLINEGKNVTVNEISENSRTMYYSPICIATKSLFISFSRNKD</sequence>
<dbReference type="Proteomes" id="UP001470230">
    <property type="component" value="Unassembled WGS sequence"/>
</dbReference>
<organism evidence="1 2">
    <name type="scientific">Tritrichomonas musculus</name>
    <dbReference type="NCBI Taxonomy" id="1915356"/>
    <lineage>
        <taxon>Eukaryota</taxon>
        <taxon>Metamonada</taxon>
        <taxon>Parabasalia</taxon>
        <taxon>Tritrichomonadida</taxon>
        <taxon>Tritrichomonadidae</taxon>
        <taxon>Tritrichomonas</taxon>
    </lineage>
</organism>
<accession>A0ABR2HB16</accession>